<dbReference type="RefSeq" id="WP_009384099.1">
    <property type="nucleotide sequence ID" value="NZ_AMSQ01000015.1"/>
</dbReference>
<feature type="transmembrane region" description="Helical" evidence="1">
    <location>
        <begin position="100"/>
        <end position="126"/>
    </location>
</feature>
<comment type="caution">
    <text evidence="2">The sequence shown here is derived from an EMBL/GenBank/DDBJ whole genome shotgun (WGS) entry which is preliminary data.</text>
</comment>
<keyword evidence="3" id="KW-1185">Reference proteome</keyword>
<dbReference type="PANTHER" id="PTHR41307:SF1">
    <property type="entry name" value="MEMBRANE PROTEIN"/>
    <property type="match status" value="1"/>
</dbReference>
<accession>K9AHL7</accession>
<dbReference type="PATRIC" id="fig|1229783.3.peg.1782"/>
<dbReference type="Proteomes" id="UP000009885">
    <property type="component" value="Unassembled WGS sequence"/>
</dbReference>
<dbReference type="EMBL" id="AMSQ01000015">
    <property type="protein sequence ID" value="EKU46803.1"/>
    <property type="molecule type" value="Genomic_DNA"/>
</dbReference>
<evidence type="ECO:0000313" key="3">
    <source>
        <dbReference type="Proteomes" id="UP000009885"/>
    </source>
</evidence>
<proteinExistence type="predicted"/>
<keyword evidence="1" id="KW-1133">Transmembrane helix</keyword>
<dbReference type="AlphaFoldDB" id="K9AHL7"/>
<gene>
    <name evidence="2" type="ORF">C273_08866</name>
</gene>
<dbReference type="SUPFAM" id="SSF158560">
    <property type="entry name" value="BH3980-like"/>
    <property type="match status" value="1"/>
</dbReference>
<dbReference type="STRING" id="1229783.C273_08866"/>
<evidence type="ECO:0000313" key="2">
    <source>
        <dbReference type="EMBL" id="EKU46803.1"/>
    </source>
</evidence>
<name>K9AHL7_9STAP</name>
<dbReference type="InterPro" id="IPR036259">
    <property type="entry name" value="MFS_trans_sf"/>
</dbReference>
<dbReference type="OrthoDB" id="1750748at2"/>
<evidence type="ECO:0000256" key="1">
    <source>
        <dbReference type="SAM" id="Phobius"/>
    </source>
</evidence>
<dbReference type="SUPFAM" id="SSF103473">
    <property type="entry name" value="MFS general substrate transporter"/>
    <property type="match status" value="1"/>
</dbReference>
<keyword evidence="1" id="KW-0472">Membrane</keyword>
<keyword evidence="1" id="KW-0812">Transmembrane</keyword>
<organism evidence="2 3">
    <name type="scientific">Staphylococcus massiliensis S46</name>
    <dbReference type="NCBI Taxonomy" id="1229783"/>
    <lineage>
        <taxon>Bacteria</taxon>
        <taxon>Bacillati</taxon>
        <taxon>Bacillota</taxon>
        <taxon>Bacilli</taxon>
        <taxon>Bacillales</taxon>
        <taxon>Staphylococcaceae</taxon>
        <taxon>Staphylococcus</taxon>
    </lineage>
</organism>
<dbReference type="PANTHER" id="PTHR41307">
    <property type="entry name" value="MEMBRANE PROTEIN-RELATED"/>
    <property type="match status" value="1"/>
</dbReference>
<sequence length="259" mass="28985">MLSEKSEKFLRELRIELLYRGKKDEEVYEIEDELRDHLIHAEENGDSVDNITGGSPKAYIKSISNEMSFDRTVIKSLIGGLFVAIGFFIISPLIEGHFTLTIGNILTSVVSMLVSLLLFLIAIKWMVVKLGNQNYNQLMLILGAGTVAVVIHAIGARISNSYPIMTLFSLSPSLSLTIGITIFALLLIGTAITKSWVLFFMVLISTLPELLAKLFTGKTGSESDFIFFTVSLFIIFVFITILVSFYRNWNKIEVNNDEK</sequence>
<reference evidence="2 3" key="1">
    <citation type="journal article" date="2013" name="Genome Announc.">
        <title>Genome Sequence of Staphylococcus massiliensis Strain S46, Isolated from the Surface of Healthy Human Skin.</title>
        <authorList>
            <person name="Srivastav R."/>
            <person name="Singh A."/>
            <person name="Jangir P.K."/>
            <person name="Kumari C."/>
            <person name="Muduli S."/>
            <person name="Sharma R."/>
        </authorList>
    </citation>
    <scope>NUCLEOTIDE SEQUENCE [LARGE SCALE GENOMIC DNA]</scope>
    <source>
        <strain evidence="2 3">S46</strain>
    </source>
</reference>
<evidence type="ECO:0008006" key="4">
    <source>
        <dbReference type="Google" id="ProtNLM"/>
    </source>
</evidence>
<dbReference type="eggNOG" id="COG4858">
    <property type="taxonomic scope" value="Bacteria"/>
</dbReference>
<feature type="transmembrane region" description="Helical" evidence="1">
    <location>
        <begin position="138"/>
        <end position="158"/>
    </location>
</feature>
<feature type="transmembrane region" description="Helical" evidence="1">
    <location>
        <begin position="225"/>
        <end position="246"/>
    </location>
</feature>
<feature type="transmembrane region" description="Helical" evidence="1">
    <location>
        <begin position="73"/>
        <end position="94"/>
    </location>
</feature>
<protein>
    <recommendedName>
        <fullName evidence="4">DUF1129 domain-containing protein</fullName>
    </recommendedName>
</protein>